<name>A0A024RYU8_HYPJR</name>
<gene>
    <name evidence="1" type="ORF">M419DRAFT_92431</name>
</gene>
<dbReference type="EMBL" id="KI911177">
    <property type="protein sequence ID" value="ETR97136.1"/>
    <property type="molecule type" value="Genomic_DNA"/>
</dbReference>
<sequence>MAATLESDIQYLKSLRAVRERSRIVLEAARNGGLSNFELDESWMKETAEFVAGVISRDFGPDRYAEIPPHGRWEHFSIGGIPRLENLVKKWQDSEVPDVEITRRLIDLFFVSVLLDAGAGDTWAFREPGGDQAYGRSEGIAVASLYMFNDGAFSASTDGNKATVDGHALSRLTEDAFIHHFQVGPQNPIVGAASRIELLNSFGKSLLSLPEIFGATGRPGLLVDHLLAISKDNDLDYEALWDILQRLLLPAWPSNRPRINGQPIGDAWPLRVLQERSGDSGNPTTGIHPFHKLTQWLGYSLTVPFMKILKRKWINIDKGTGLPEYRNGGLFVDMGVLKLKPEVLAQGLEASGQALPLFPSTGDVIVEWRAMTVALLDELHKHINDILAPQGVSLSLPQLLEAGSWKSGRELAAKHRPETRSSPILIEGDGTLF</sequence>
<accession>A0A024RYU8</accession>
<organism evidence="1 2">
    <name type="scientific">Hypocrea jecorina (strain ATCC 56765 / BCRC 32924 / NRRL 11460 / Rut C-30)</name>
    <name type="common">Trichoderma reesei</name>
    <dbReference type="NCBI Taxonomy" id="1344414"/>
    <lineage>
        <taxon>Eukaryota</taxon>
        <taxon>Fungi</taxon>
        <taxon>Dikarya</taxon>
        <taxon>Ascomycota</taxon>
        <taxon>Pezizomycotina</taxon>
        <taxon>Sordariomycetes</taxon>
        <taxon>Hypocreomycetidae</taxon>
        <taxon>Hypocreales</taxon>
        <taxon>Hypocreaceae</taxon>
        <taxon>Trichoderma</taxon>
    </lineage>
</organism>
<dbReference type="PANTHER" id="PTHR31687:SF3">
    <property type="entry name" value="PROTEIN URG3"/>
    <property type="match status" value="1"/>
</dbReference>
<dbReference type="AlphaFoldDB" id="A0A024RYU8"/>
<dbReference type="OrthoDB" id="2153176at2759"/>
<protein>
    <submittedName>
        <fullName evidence="1">DUF1688-domain-containing protein</fullName>
    </submittedName>
</protein>
<reference evidence="2" key="1">
    <citation type="journal article" date="2013" name="Ind. Biotechnol.">
        <title>Comparative genomics analysis of Trichoderma reesei strains.</title>
        <authorList>
            <person name="Koike H."/>
            <person name="Aerts A."/>
            <person name="LaButti K."/>
            <person name="Grigoriev I.V."/>
            <person name="Baker S.E."/>
        </authorList>
    </citation>
    <scope>NUCLEOTIDE SEQUENCE [LARGE SCALE GENOMIC DNA]</scope>
    <source>
        <strain evidence="2">ATCC 56765 / BCRC 32924 / NRRL 11460 / Rut C-30</strain>
    </source>
</reference>
<proteinExistence type="predicted"/>
<dbReference type="PANTHER" id="PTHR31687">
    <property type="match status" value="1"/>
</dbReference>
<evidence type="ECO:0000313" key="2">
    <source>
        <dbReference type="Proteomes" id="UP000024376"/>
    </source>
</evidence>
<dbReference type="Proteomes" id="UP000024376">
    <property type="component" value="Unassembled WGS sequence"/>
</dbReference>
<dbReference type="KEGG" id="trr:M419DRAFT_92431"/>
<dbReference type="HOGENOM" id="CLU_026445_1_0_1"/>
<evidence type="ECO:0000313" key="1">
    <source>
        <dbReference type="EMBL" id="ETR97136.1"/>
    </source>
</evidence>
<dbReference type="InterPro" id="IPR012469">
    <property type="entry name" value="DUF1688"/>
</dbReference>
<dbReference type="Pfam" id="PF07958">
    <property type="entry name" value="DUF1688"/>
    <property type="match status" value="1"/>
</dbReference>